<dbReference type="PANTHER" id="PTHR43479">
    <property type="entry name" value="ACREF/ENVCD OPERON REPRESSOR-RELATED"/>
    <property type="match status" value="1"/>
</dbReference>
<dbReference type="InterPro" id="IPR039532">
    <property type="entry name" value="TetR_C_Firmicutes"/>
</dbReference>
<evidence type="ECO:0000256" key="1">
    <source>
        <dbReference type="ARBA" id="ARBA00023125"/>
    </source>
</evidence>
<dbReference type="Pfam" id="PF00440">
    <property type="entry name" value="TetR_N"/>
    <property type="match status" value="1"/>
</dbReference>
<dbReference type="Pfam" id="PF14278">
    <property type="entry name" value="TetR_C_8"/>
    <property type="match status" value="1"/>
</dbReference>
<gene>
    <name evidence="4" type="ORF">QUW28_02275</name>
</gene>
<dbReference type="PANTHER" id="PTHR43479:SF23">
    <property type="entry name" value="HTH TETR-TYPE DOMAIN-CONTAINING PROTEIN"/>
    <property type="match status" value="1"/>
</dbReference>
<feature type="DNA-binding region" description="H-T-H motif" evidence="2">
    <location>
        <begin position="29"/>
        <end position="48"/>
    </location>
</feature>
<evidence type="ECO:0000313" key="5">
    <source>
        <dbReference type="Proteomes" id="UP001529421"/>
    </source>
</evidence>
<dbReference type="InterPro" id="IPR001647">
    <property type="entry name" value="HTH_TetR"/>
</dbReference>
<dbReference type="SUPFAM" id="SSF46689">
    <property type="entry name" value="Homeodomain-like"/>
    <property type="match status" value="1"/>
</dbReference>
<protein>
    <submittedName>
        <fullName evidence="4">TetR/AcrR family transcriptional regulator</fullName>
    </submittedName>
</protein>
<dbReference type="RefSeq" id="WP_289544235.1">
    <property type="nucleotide sequence ID" value="NZ_JAUDDZ010000002.1"/>
</dbReference>
<keyword evidence="5" id="KW-1185">Reference proteome</keyword>
<reference evidence="5" key="1">
    <citation type="submission" date="2023-06" db="EMBL/GenBank/DDBJ databases">
        <title>Identification and characterization of horizontal gene transfer across gut microbiota members of farm animals based on homology search.</title>
        <authorList>
            <person name="Zeman M."/>
            <person name="Kubasova T."/>
            <person name="Jahodarova E."/>
            <person name="Nykrynova M."/>
            <person name="Rychlik I."/>
        </authorList>
    </citation>
    <scope>NUCLEOTIDE SEQUENCE [LARGE SCALE GENOMIC DNA]</scope>
    <source>
        <strain evidence="5">154_Feed</strain>
    </source>
</reference>
<comment type="caution">
    <text evidence="4">The sequence shown here is derived from an EMBL/GenBank/DDBJ whole genome shotgun (WGS) entry which is preliminary data.</text>
</comment>
<sequence>MDRRRRKTRAAIFSAFEGLLAERSYTSITVRDIIERADVGRTTFYDNFETKDDLLRELCEELFDHVTSAAGERAHRDGQEGAGAPSVFLHLLQHLIEDSDNVLRLLAGESGGVFTRYFTDSLEELVSPRVSRAWAAEQDIPMDYLVDLAAGSFVEMVQWWVRGGLKQTPEELDRWYRAALGNVLA</sequence>
<dbReference type="EMBL" id="JAUDDZ010000002">
    <property type="protein sequence ID" value="MDM8274329.1"/>
    <property type="molecule type" value="Genomic_DNA"/>
</dbReference>
<keyword evidence="1 2" id="KW-0238">DNA-binding</keyword>
<dbReference type="PROSITE" id="PS50977">
    <property type="entry name" value="HTH_TETR_2"/>
    <property type="match status" value="1"/>
</dbReference>
<proteinExistence type="predicted"/>
<feature type="domain" description="HTH tetR-type" evidence="3">
    <location>
        <begin position="6"/>
        <end position="66"/>
    </location>
</feature>
<name>A0ABT7V765_9ACTN</name>
<organism evidence="4 5">
    <name type="scientific">Enorma phocaeensis</name>
    <dbReference type="NCBI Taxonomy" id="1871019"/>
    <lineage>
        <taxon>Bacteria</taxon>
        <taxon>Bacillati</taxon>
        <taxon>Actinomycetota</taxon>
        <taxon>Coriobacteriia</taxon>
        <taxon>Coriobacteriales</taxon>
        <taxon>Coriobacteriaceae</taxon>
        <taxon>Enorma</taxon>
    </lineage>
</organism>
<reference evidence="4 5" key="2">
    <citation type="submission" date="2023-06" db="EMBL/GenBank/DDBJ databases">
        <authorList>
            <person name="Zeman M."/>
            <person name="Kubasova T."/>
            <person name="Jahodarova E."/>
            <person name="Nykrynova M."/>
            <person name="Rychlik I."/>
        </authorList>
    </citation>
    <scope>NUCLEOTIDE SEQUENCE [LARGE SCALE GENOMIC DNA]</scope>
    <source>
        <strain evidence="4 5">154_Feed</strain>
    </source>
</reference>
<dbReference type="Proteomes" id="UP001529421">
    <property type="component" value="Unassembled WGS sequence"/>
</dbReference>
<evidence type="ECO:0000256" key="2">
    <source>
        <dbReference type="PROSITE-ProRule" id="PRU00335"/>
    </source>
</evidence>
<accession>A0ABT7V765</accession>
<evidence type="ECO:0000259" key="3">
    <source>
        <dbReference type="PROSITE" id="PS50977"/>
    </source>
</evidence>
<dbReference type="InterPro" id="IPR050624">
    <property type="entry name" value="HTH-type_Tx_Regulator"/>
</dbReference>
<dbReference type="InterPro" id="IPR009057">
    <property type="entry name" value="Homeodomain-like_sf"/>
</dbReference>
<dbReference type="Gene3D" id="1.10.357.10">
    <property type="entry name" value="Tetracycline Repressor, domain 2"/>
    <property type="match status" value="1"/>
</dbReference>
<evidence type="ECO:0000313" key="4">
    <source>
        <dbReference type="EMBL" id="MDM8274329.1"/>
    </source>
</evidence>